<dbReference type="SUPFAM" id="SSF56935">
    <property type="entry name" value="Porins"/>
    <property type="match status" value="1"/>
</dbReference>
<dbReference type="EMBL" id="FOAF01000001">
    <property type="protein sequence ID" value="SEL12622.1"/>
    <property type="molecule type" value="Genomic_DNA"/>
</dbReference>
<dbReference type="Proteomes" id="UP000199421">
    <property type="component" value="Unassembled WGS sequence"/>
</dbReference>
<evidence type="ECO:0000313" key="2">
    <source>
        <dbReference type="EMBL" id="SEL12622.1"/>
    </source>
</evidence>
<dbReference type="Pfam" id="PF07642">
    <property type="entry name" value="BBP2"/>
    <property type="match status" value="1"/>
</dbReference>
<evidence type="ECO:0000313" key="3">
    <source>
        <dbReference type="Proteomes" id="UP000199421"/>
    </source>
</evidence>
<sequence>MLHTVVSSLLKFYSMKRILSAALVLLSTSFGFGQDKNNNPLTISGYAEAYYLQDFNRPLNNTRPAFIYSHNRTNEVNINLAFLKANYSTDNLRANLAIGAGTYMNANYTAEPGVLKNIYEANIGVKLSKQHDLWIDAGILPSHIGFESAIGKDNWTLTRSLLADNSPYFEAGAKLGYTSKSGKWYMAVLYLNGWQRIQRVDGNTTPSFGHQVTFKPADGITLNSSSFIGSDKADSARQMRYFHNFYAQVQLNKRLGLIAGFDFGAEQQVKGGDKYNTWYTPVLITRYALTEKVSLTARGEYYQDKAGVIIATGAPSGFKTWGYSVNVDYQVLPNLVWRTELRNLNSKNDIFLKRNNSPTGNSTTAVTAFALSF</sequence>
<accession>A0A1H7MN13</accession>
<keyword evidence="3" id="KW-1185">Reference proteome</keyword>
<name>A0A1H7MN13_OLID1</name>
<keyword evidence="1" id="KW-0732">Signal</keyword>
<proteinExistence type="predicted"/>
<organism evidence="2 3">
    <name type="scientific">Olivibacter domesticus</name>
    <name type="common">Pseudosphingobacterium domesticum</name>
    <dbReference type="NCBI Taxonomy" id="407022"/>
    <lineage>
        <taxon>Bacteria</taxon>
        <taxon>Pseudomonadati</taxon>
        <taxon>Bacteroidota</taxon>
        <taxon>Sphingobacteriia</taxon>
        <taxon>Sphingobacteriales</taxon>
        <taxon>Sphingobacteriaceae</taxon>
        <taxon>Olivibacter</taxon>
    </lineage>
</organism>
<protein>
    <submittedName>
        <fullName evidence="2">Putative beta-barrel porin-2, OmpL-like. bbp2</fullName>
    </submittedName>
</protein>
<dbReference type="AlphaFoldDB" id="A0A1H7MN13"/>
<reference evidence="3" key="1">
    <citation type="submission" date="2016-10" db="EMBL/GenBank/DDBJ databases">
        <authorList>
            <person name="Varghese N."/>
            <person name="Submissions S."/>
        </authorList>
    </citation>
    <scope>NUCLEOTIDE SEQUENCE [LARGE SCALE GENOMIC DNA]</scope>
    <source>
        <strain evidence="3">DSM 18733</strain>
    </source>
</reference>
<dbReference type="InterPro" id="IPR011486">
    <property type="entry name" value="BBP2"/>
</dbReference>
<gene>
    <name evidence="2" type="ORF">SAMN05661044_02068</name>
</gene>
<dbReference type="STRING" id="407022.SAMN05661044_02068"/>
<evidence type="ECO:0000256" key="1">
    <source>
        <dbReference type="SAM" id="SignalP"/>
    </source>
</evidence>
<feature type="signal peptide" evidence="1">
    <location>
        <begin position="1"/>
        <end position="33"/>
    </location>
</feature>
<feature type="chain" id="PRO_5011691644" evidence="1">
    <location>
        <begin position="34"/>
        <end position="373"/>
    </location>
</feature>